<evidence type="ECO:0000313" key="4">
    <source>
        <dbReference type="RefSeq" id="XP_033570784.1"/>
    </source>
</evidence>
<reference evidence="4" key="3">
    <citation type="submission" date="2025-04" db="UniProtKB">
        <authorList>
            <consortium name="RefSeq"/>
        </authorList>
    </citation>
    <scope>IDENTIFICATION</scope>
    <source>
        <strain evidence="4">CBS 304.34</strain>
    </source>
</reference>
<evidence type="ECO:0000313" key="2">
    <source>
        <dbReference type="EMBL" id="KAF2803820.1"/>
    </source>
</evidence>
<dbReference type="Proteomes" id="UP000504636">
    <property type="component" value="Unplaced"/>
</dbReference>
<feature type="region of interest" description="Disordered" evidence="1">
    <location>
        <begin position="1"/>
        <end position="188"/>
    </location>
</feature>
<dbReference type="PANTHER" id="PTHR42023">
    <property type="entry name" value="BHLH DOMAIN-CONTAINING PROTEIN"/>
    <property type="match status" value="1"/>
</dbReference>
<name>A0A6A6Y587_9PEZI</name>
<organism evidence="2">
    <name type="scientific">Mytilinidion resinicola</name>
    <dbReference type="NCBI Taxonomy" id="574789"/>
    <lineage>
        <taxon>Eukaryota</taxon>
        <taxon>Fungi</taxon>
        <taxon>Dikarya</taxon>
        <taxon>Ascomycota</taxon>
        <taxon>Pezizomycotina</taxon>
        <taxon>Dothideomycetes</taxon>
        <taxon>Pleosporomycetidae</taxon>
        <taxon>Mytilinidiales</taxon>
        <taxon>Mytilinidiaceae</taxon>
        <taxon>Mytilinidion</taxon>
    </lineage>
</organism>
<dbReference type="RefSeq" id="XP_033570784.1">
    <property type="nucleotide sequence ID" value="XM_033721128.1"/>
</dbReference>
<reference evidence="2 4" key="1">
    <citation type="journal article" date="2020" name="Stud. Mycol.">
        <title>101 Dothideomycetes genomes: a test case for predicting lifestyles and emergence of pathogens.</title>
        <authorList>
            <person name="Haridas S."/>
            <person name="Albert R."/>
            <person name="Binder M."/>
            <person name="Bloem J."/>
            <person name="Labutti K."/>
            <person name="Salamov A."/>
            <person name="Andreopoulos B."/>
            <person name="Baker S."/>
            <person name="Barry K."/>
            <person name="Bills G."/>
            <person name="Bluhm B."/>
            <person name="Cannon C."/>
            <person name="Castanera R."/>
            <person name="Culley D."/>
            <person name="Daum C."/>
            <person name="Ezra D."/>
            <person name="Gonzalez J."/>
            <person name="Henrissat B."/>
            <person name="Kuo A."/>
            <person name="Liang C."/>
            <person name="Lipzen A."/>
            <person name="Lutzoni F."/>
            <person name="Magnuson J."/>
            <person name="Mondo S."/>
            <person name="Nolan M."/>
            <person name="Ohm R."/>
            <person name="Pangilinan J."/>
            <person name="Park H.-J."/>
            <person name="Ramirez L."/>
            <person name="Alfaro M."/>
            <person name="Sun H."/>
            <person name="Tritt A."/>
            <person name="Yoshinaga Y."/>
            <person name="Zwiers L.-H."/>
            <person name="Turgeon B."/>
            <person name="Goodwin S."/>
            <person name="Spatafora J."/>
            <person name="Crous P."/>
            <person name="Grigoriev I."/>
        </authorList>
    </citation>
    <scope>NUCLEOTIDE SEQUENCE</scope>
    <source>
        <strain evidence="2 4">CBS 304.34</strain>
    </source>
</reference>
<dbReference type="GeneID" id="54462021"/>
<feature type="compositionally biased region" description="Pro residues" evidence="1">
    <location>
        <begin position="130"/>
        <end position="140"/>
    </location>
</feature>
<dbReference type="OrthoDB" id="4507572at2759"/>
<evidence type="ECO:0000313" key="3">
    <source>
        <dbReference type="Proteomes" id="UP000504636"/>
    </source>
</evidence>
<protein>
    <submittedName>
        <fullName evidence="2 4">Uncharacterized protein</fullName>
    </submittedName>
</protein>
<feature type="compositionally biased region" description="Polar residues" evidence="1">
    <location>
        <begin position="1"/>
        <end position="10"/>
    </location>
</feature>
<sequence>MGADTSQVSSGGDLHDDPIKPTVPLKVGRNSPPRSVASPTSPNYQNTYPYSNPITPNNRPQDQGINPYTLTPLAVKDPPSTQQSSGPPKSKIQRKSIDSNYSARFNQDEKVPTSRFSWTTYATNTTYQNSPPPSPPPPMPKSSIATSTPTPAPAASPILNRRRPVVPSASTVSTPTPRKPLPPGTPTHAARVVSMSSAYTVDRNSKALPLPPPSLESQDHISSLEAQQDDLRVRRQNVARLIADLNATQPQNPLMTDYRKVREADVRKAEFVKELDEIKQEEHEVGLKLHRAWKKREREDPGMESAFWIRRVTS</sequence>
<feature type="compositionally biased region" description="Polar residues" evidence="1">
    <location>
        <begin position="114"/>
        <end position="129"/>
    </location>
</feature>
<accession>A0A6A6Y587</accession>
<reference evidence="4" key="2">
    <citation type="submission" date="2020-04" db="EMBL/GenBank/DDBJ databases">
        <authorList>
            <consortium name="NCBI Genome Project"/>
        </authorList>
    </citation>
    <scope>NUCLEOTIDE SEQUENCE</scope>
    <source>
        <strain evidence="4">CBS 304.34</strain>
    </source>
</reference>
<feature type="compositionally biased region" description="Low complexity" evidence="1">
    <location>
        <begin position="141"/>
        <end position="158"/>
    </location>
</feature>
<gene>
    <name evidence="2 4" type="ORF">BDZ99DRAFT_467935</name>
</gene>
<dbReference type="EMBL" id="MU003716">
    <property type="protein sequence ID" value="KAF2803820.1"/>
    <property type="molecule type" value="Genomic_DNA"/>
</dbReference>
<dbReference type="AlphaFoldDB" id="A0A6A6Y587"/>
<dbReference type="PRINTS" id="PR01217">
    <property type="entry name" value="PRICHEXTENSN"/>
</dbReference>
<evidence type="ECO:0000256" key="1">
    <source>
        <dbReference type="SAM" id="MobiDB-lite"/>
    </source>
</evidence>
<feature type="compositionally biased region" description="Polar residues" evidence="1">
    <location>
        <begin position="37"/>
        <end position="69"/>
    </location>
</feature>
<proteinExistence type="predicted"/>
<keyword evidence="3" id="KW-1185">Reference proteome</keyword>
<dbReference type="PANTHER" id="PTHR42023:SF1">
    <property type="entry name" value="BHLH DOMAIN-CONTAINING PROTEIN"/>
    <property type="match status" value="1"/>
</dbReference>